<organism evidence="1 2">
    <name type="scientific">Smallanthus sonchifolius</name>
    <dbReference type="NCBI Taxonomy" id="185202"/>
    <lineage>
        <taxon>Eukaryota</taxon>
        <taxon>Viridiplantae</taxon>
        <taxon>Streptophyta</taxon>
        <taxon>Embryophyta</taxon>
        <taxon>Tracheophyta</taxon>
        <taxon>Spermatophyta</taxon>
        <taxon>Magnoliopsida</taxon>
        <taxon>eudicotyledons</taxon>
        <taxon>Gunneridae</taxon>
        <taxon>Pentapetalae</taxon>
        <taxon>asterids</taxon>
        <taxon>campanulids</taxon>
        <taxon>Asterales</taxon>
        <taxon>Asteraceae</taxon>
        <taxon>Asteroideae</taxon>
        <taxon>Heliantheae alliance</taxon>
        <taxon>Millerieae</taxon>
        <taxon>Smallanthus</taxon>
    </lineage>
</organism>
<protein>
    <submittedName>
        <fullName evidence="1">Uncharacterized protein</fullName>
    </submittedName>
</protein>
<dbReference type="EMBL" id="CM042024">
    <property type="protein sequence ID" value="KAI3810504.1"/>
    <property type="molecule type" value="Genomic_DNA"/>
</dbReference>
<gene>
    <name evidence="1" type="ORF">L1987_20120</name>
</gene>
<proteinExistence type="predicted"/>
<evidence type="ECO:0000313" key="1">
    <source>
        <dbReference type="EMBL" id="KAI3810504.1"/>
    </source>
</evidence>
<name>A0ACB9IQG1_9ASTR</name>
<accession>A0ACB9IQG1</accession>
<comment type="caution">
    <text evidence="1">The sequence shown here is derived from an EMBL/GenBank/DDBJ whole genome shotgun (WGS) entry which is preliminary data.</text>
</comment>
<dbReference type="Proteomes" id="UP001056120">
    <property type="component" value="Linkage Group LG07"/>
</dbReference>
<evidence type="ECO:0000313" key="2">
    <source>
        <dbReference type="Proteomes" id="UP001056120"/>
    </source>
</evidence>
<reference evidence="1 2" key="2">
    <citation type="journal article" date="2022" name="Mol. Ecol. Resour.">
        <title>The genomes of chicory, endive, great burdock and yacon provide insights into Asteraceae paleo-polyploidization history and plant inulin production.</title>
        <authorList>
            <person name="Fan W."/>
            <person name="Wang S."/>
            <person name="Wang H."/>
            <person name="Wang A."/>
            <person name="Jiang F."/>
            <person name="Liu H."/>
            <person name="Zhao H."/>
            <person name="Xu D."/>
            <person name="Zhang Y."/>
        </authorList>
    </citation>
    <scope>NUCLEOTIDE SEQUENCE [LARGE SCALE GENOMIC DNA]</scope>
    <source>
        <strain evidence="2">cv. Yunnan</strain>
        <tissue evidence="1">Leaves</tissue>
    </source>
</reference>
<keyword evidence="2" id="KW-1185">Reference proteome</keyword>
<reference evidence="2" key="1">
    <citation type="journal article" date="2022" name="Mol. Ecol. Resour.">
        <title>The genomes of chicory, endive, great burdock and yacon provide insights into Asteraceae palaeo-polyploidization history and plant inulin production.</title>
        <authorList>
            <person name="Fan W."/>
            <person name="Wang S."/>
            <person name="Wang H."/>
            <person name="Wang A."/>
            <person name="Jiang F."/>
            <person name="Liu H."/>
            <person name="Zhao H."/>
            <person name="Xu D."/>
            <person name="Zhang Y."/>
        </authorList>
    </citation>
    <scope>NUCLEOTIDE SEQUENCE [LARGE SCALE GENOMIC DNA]</scope>
    <source>
        <strain evidence="2">cv. Yunnan</strain>
    </source>
</reference>
<sequence length="208" mass="23551">MHTSATHFFSKKLGAAKQNYGREICGFETTPATISQTLSKASDNEEPDDMEFTTEDYYRILDIVRIYRWQTEDFSTYRVCILICGIMTECRNPQHNARADAKDSMNALNREGSPAGLDVMLDGTVHAGQSWLPPSQVVQWVKNTSDTNIGNTRDNQELWLDKYTSSSLVVHKKKVEEVKDWFKTLQFGSFMAINGNTNKVTFSTSNKG</sequence>